<dbReference type="PROSITE" id="PS50041">
    <property type="entry name" value="C_TYPE_LECTIN_2"/>
    <property type="match status" value="3"/>
</dbReference>
<evidence type="ECO:0000313" key="4">
    <source>
        <dbReference type="Proteomes" id="UP001152622"/>
    </source>
</evidence>
<reference evidence="3" key="1">
    <citation type="journal article" date="2023" name="Science">
        <title>Genome structures resolve the early diversification of teleost fishes.</title>
        <authorList>
            <person name="Parey E."/>
            <person name="Louis A."/>
            <person name="Montfort J."/>
            <person name="Bouchez O."/>
            <person name="Roques C."/>
            <person name="Iampietro C."/>
            <person name="Lluch J."/>
            <person name="Castinel A."/>
            <person name="Donnadieu C."/>
            <person name="Desvignes T."/>
            <person name="Floi Bucao C."/>
            <person name="Jouanno E."/>
            <person name="Wen M."/>
            <person name="Mejri S."/>
            <person name="Dirks R."/>
            <person name="Jansen H."/>
            <person name="Henkel C."/>
            <person name="Chen W.J."/>
            <person name="Zahm M."/>
            <person name="Cabau C."/>
            <person name="Klopp C."/>
            <person name="Thompson A.W."/>
            <person name="Robinson-Rechavi M."/>
            <person name="Braasch I."/>
            <person name="Lecointre G."/>
            <person name="Bobe J."/>
            <person name="Postlethwait J.H."/>
            <person name="Berthelot C."/>
            <person name="Roest Crollius H."/>
            <person name="Guiguen Y."/>
        </authorList>
    </citation>
    <scope>NUCLEOTIDE SEQUENCE</scope>
    <source>
        <strain evidence="3">WJC10195</strain>
    </source>
</reference>
<dbReference type="Gene3D" id="3.10.100.10">
    <property type="entry name" value="Mannose-Binding Protein A, subunit A"/>
    <property type="match status" value="3"/>
</dbReference>
<dbReference type="InterPro" id="IPR001304">
    <property type="entry name" value="C-type_lectin-like"/>
</dbReference>
<keyword evidence="1" id="KW-0732">Signal</keyword>
<evidence type="ECO:0000259" key="2">
    <source>
        <dbReference type="PROSITE" id="PS50041"/>
    </source>
</evidence>
<dbReference type="Pfam" id="PF00059">
    <property type="entry name" value="Lectin_C"/>
    <property type="match status" value="3"/>
</dbReference>
<dbReference type="InterPro" id="IPR016187">
    <property type="entry name" value="CTDL_fold"/>
</dbReference>
<dbReference type="PANTHER" id="PTHR45784">
    <property type="entry name" value="C-TYPE LECTIN DOMAIN FAMILY 20 MEMBER A-RELATED"/>
    <property type="match status" value="1"/>
</dbReference>
<feature type="domain" description="C-type lectin" evidence="2">
    <location>
        <begin position="22"/>
        <end position="161"/>
    </location>
</feature>
<name>A0A9Q1FTK9_SYNKA</name>
<feature type="domain" description="C-type lectin" evidence="2">
    <location>
        <begin position="274"/>
        <end position="389"/>
    </location>
</feature>
<organism evidence="3 4">
    <name type="scientific">Synaphobranchus kaupii</name>
    <name type="common">Kaup's arrowtooth eel</name>
    <dbReference type="NCBI Taxonomy" id="118154"/>
    <lineage>
        <taxon>Eukaryota</taxon>
        <taxon>Metazoa</taxon>
        <taxon>Chordata</taxon>
        <taxon>Craniata</taxon>
        <taxon>Vertebrata</taxon>
        <taxon>Euteleostomi</taxon>
        <taxon>Actinopterygii</taxon>
        <taxon>Neopterygii</taxon>
        <taxon>Teleostei</taxon>
        <taxon>Anguilliformes</taxon>
        <taxon>Synaphobranchidae</taxon>
        <taxon>Synaphobranchus</taxon>
    </lineage>
</organism>
<dbReference type="OrthoDB" id="441660at2759"/>
<dbReference type="InterPro" id="IPR016186">
    <property type="entry name" value="C-type_lectin-like/link_sf"/>
</dbReference>
<feature type="domain" description="C-type lectin" evidence="2">
    <location>
        <begin position="164"/>
        <end position="275"/>
    </location>
</feature>
<dbReference type="PANTHER" id="PTHR45784:SF5">
    <property type="entry name" value="C-TYPE LECTIN DOMAIN FAMILY 20 MEMBER A-RELATED"/>
    <property type="match status" value="1"/>
</dbReference>
<accession>A0A9Q1FTK9</accession>
<dbReference type="Proteomes" id="UP001152622">
    <property type="component" value="Chromosome 4"/>
</dbReference>
<dbReference type="CDD" id="cd00037">
    <property type="entry name" value="CLECT"/>
    <property type="match status" value="1"/>
</dbReference>
<dbReference type="AlphaFoldDB" id="A0A9Q1FTK9"/>
<comment type="caution">
    <text evidence="3">The sequence shown here is derived from an EMBL/GenBank/DDBJ whole genome shotgun (WGS) entry which is preliminary data.</text>
</comment>
<proteinExistence type="predicted"/>
<dbReference type="EMBL" id="JAINUF010000004">
    <property type="protein sequence ID" value="KAJ8365995.1"/>
    <property type="molecule type" value="Genomic_DNA"/>
</dbReference>
<feature type="signal peptide" evidence="1">
    <location>
        <begin position="1"/>
        <end position="22"/>
    </location>
</feature>
<evidence type="ECO:0000256" key="1">
    <source>
        <dbReference type="SAM" id="SignalP"/>
    </source>
</evidence>
<keyword evidence="4" id="KW-1185">Reference proteome</keyword>
<protein>
    <recommendedName>
        <fullName evidence="2">C-type lectin domain-containing protein</fullName>
    </recommendedName>
</protein>
<gene>
    <name evidence="3" type="ORF">SKAU_G00148260</name>
</gene>
<feature type="chain" id="PRO_5040514151" description="C-type lectin domain-containing protein" evidence="1">
    <location>
        <begin position="23"/>
        <end position="390"/>
    </location>
</feature>
<sequence>MKQSMFVFLLISGLCILYSCLGHQYHYVKEEKNWTEAQSYCREKHTDLATIDDEEDMQTMKIATSHDEEDMQTMKIATSHDEEDMQMMKIATSHDAWIGLHLDWQWSQEDRGFLSEEERLYRNWTTGQPDKKNGHPNCAAMDKAGGFHDYYCTEHQPFICYNENSTKRYIQITERKSWTEAQSYCRQHHTDLVSVRNSTENDEVKEEVTDQALYWWIGLYTNWMWSDESKSSYRNWEITSDHSSLAGDDEICAVVSSGEKWEKKKCKNDKRFICYDDNLILVKQNKTWDEALTYCRQHHDDLVSVTTETLQHWVKRRAENASTSHVWLGLRFSCTLRFWFWVNSEGLCYDNWALGNPGNECRHTGAIESRNGQKWVSLPETERLNFICSK</sequence>
<dbReference type="PROSITE" id="PS51257">
    <property type="entry name" value="PROKAR_LIPOPROTEIN"/>
    <property type="match status" value="1"/>
</dbReference>
<dbReference type="SUPFAM" id="SSF56436">
    <property type="entry name" value="C-type lectin-like"/>
    <property type="match status" value="3"/>
</dbReference>
<evidence type="ECO:0000313" key="3">
    <source>
        <dbReference type="EMBL" id="KAJ8365995.1"/>
    </source>
</evidence>
<dbReference type="SMART" id="SM00034">
    <property type="entry name" value="CLECT"/>
    <property type="match status" value="3"/>
</dbReference>